<dbReference type="EMBL" id="QXEC01000024">
    <property type="protein sequence ID" value="RIV35637.1"/>
    <property type="molecule type" value="Genomic_DNA"/>
</dbReference>
<evidence type="ECO:0000313" key="9">
    <source>
        <dbReference type="Proteomes" id="UP000283832"/>
    </source>
</evidence>
<dbReference type="AlphaFoldDB" id="A0A418MQ43"/>
<dbReference type="RefSeq" id="WP_119578985.1">
    <property type="nucleotide sequence ID" value="NZ_QXEC01000024.1"/>
</dbReference>
<proteinExistence type="inferred from homology"/>
<evidence type="ECO:0000256" key="5">
    <source>
        <dbReference type="ARBA" id="ARBA00022989"/>
    </source>
</evidence>
<dbReference type="GO" id="GO:0005886">
    <property type="term" value="C:plasma membrane"/>
    <property type="evidence" value="ECO:0007669"/>
    <property type="project" value="UniProtKB-SubCell"/>
</dbReference>
<evidence type="ECO:0000256" key="7">
    <source>
        <dbReference type="SAM" id="Phobius"/>
    </source>
</evidence>
<evidence type="ECO:0000256" key="3">
    <source>
        <dbReference type="ARBA" id="ARBA00022475"/>
    </source>
</evidence>
<sequence>MELTVWGIITALFVGLIVGALGRLVVPGRQDMPIWLHMLIGVGAALLGTVLARAVGIATATAGVDWAELAVQVALAAIAVALVAGVGGRRRGITHR</sequence>
<keyword evidence="9" id="KW-1185">Reference proteome</keyword>
<evidence type="ECO:0000256" key="1">
    <source>
        <dbReference type="ARBA" id="ARBA00004651"/>
    </source>
</evidence>
<reference evidence="8 9" key="1">
    <citation type="submission" date="2018-08" db="EMBL/GenBank/DDBJ databases">
        <title>Jishengella sp. nov., isolated from a root of Azadirachta indica A. Juss. var. siamensis Valenton.</title>
        <authorList>
            <person name="Kuncharoen N."/>
            <person name="Tanasupawat S."/>
            <person name="Kudo T."/>
            <person name="Ohkuma M."/>
        </authorList>
    </citation>
    <scope>NUCLEOTIDE SEQUENCE [LARGE SCALE GENOMIC DNA]</scope>
    <source>
        <strain evidence="8 9">AZ1-13</strain>
    </source>
</reference>
<comment type="similarity">
    <text evidence="2">Belongs to the UPF0410 family.</text>
</comment>
<dbReference type="OrthoDB" id="3483802at2"/>
<dbReference type="Proteomes" id="UP000283832">
    <property type="component" value="Unassembled WGS sequence"/>
</dbReference>
<keyword evidence="5 7" id="KW-1133">Transmembrane helix</keyword>
<dbReference type="InterPro" id="IPR007341">
    <property type="entry name" value="Transgly_assoc"/>
</dbReference>
<feature type="transmembrane region" description="Helical" evidence="7">
    <location>
        <begin position="38"/>
        <end position="63"/>
    </location>
</feature>
<keyword evidence="4 7" id="KW-0812">Transmembrane</keyword>
<comment type="caution">
    <text evidence="8">The sequence shown here is derived from an EMBL/GenBank/DDBJ whole genome shotgun (WGS) entry which is preliminary data.</text>
</comment>
<accession>A0A418MQ43</accession>
<dbReference type="PANTHER" id="PTHR33884:SF3">
    <property type="entry name" value="UPF0410 PROTEIN YMGE"/>
    <property type="match status" value="1"/>
</dbReference>
<evidence type="ECO:0000256" key="6">
    <source>
        <dbReference type="ARBA" id="ARBA00023136"/>
    </source>
</evidence>
<keyword evidence="3" id="KW-1003">Cell membrane</keyword>
<evidence type="ECO:0000256" key="4">
    <source>
        <dbReference type="ARBA" id="ARBA00022692"/>
    </source>
</evidence>
<feature type="transmembrane region" description="Helical" evidence="7">
    <location>
        <begin position="69"/>
        <end position="88"/>
    </location>
</feature>
<name>A0A418MQ43_9ACTN</name>
<evidence type="ECO:0000313" key="8">
    <source>
        <dbReference type="EMBL" id="RIV35637.1"/>
    </source>
</evidence>
<comment type="subcellular location">
    <subcellularLocation>
        <location evidence="1">Cell membrane</location>
        <topology evidence="1">Multi-pass membrane protein</topology>
    </subcellularLocation>
</comment>
<protein>
    <submittedName>
        <fullName evidence="8">GlsB/YeaQ/YmgE family stress response membrane protein</fullName>
    </submittedName>
</protein>
<organism evidence="8 9">
    <name type="scientific">Micromonospora radicis</name>
    <dbReference type="NCBI Taxonomy" id="1894971"/>
    <lineage>
        <taxon>Bacteria</taxon>
        <taxon>Bacillati</taxon>
        <taxon>Actinomycetota</taxon>
        <taxon>Actinomycetes</taxon>
        <taxon>Micromonosporales</taxon>
        <taxon>Micromonosporaceae</taxon>
        <taxon>Micromonospora</taxon>
    </lineage>
</organism>
<keyword evidence="6 7" id="KW-0472">Membrane</keyword>
<feature type="transmembrane region" description="Helical" evidence="7">
    <location>
        <begin position="6"/>
        <end position="26"/>
    </location>
</feature>
<evidence type="ECO:0000256" key="2">
    <source>
        <dbReference type="ARBA" id="ARBA00011006"/>
    </source>
</evidence>
<dbReference type="PANTHER" id="PTHR33884">
    <property type="entry name" value="UPF0410 PROTEIN YMGE"/>
    <property type="match status" value="1"/>
</dbReference>
<gene>
    <name evidence="8" type="ORF">D2L64_21310</name>
</gene>